<accession>A0A3B0SI39</accession>
<dbReference type="Gene3D" id="6.10.140.2150">
    <property type="match status" value="1"/>
</dbReference>
<reference evidence="14" key="1">
    <citation type="submission" date="2018-06" db="EMBL/GenBank/DDBJ databases">
        <authorList>
            <person name="Zhirakovskaya E."/>
        </authorList>
    </citation>
    <scope>NUCLEOTIDE SEQUENCE</scope>
</reference>
<comment type="cofactor">
    <cofactor evidence="1">
        <name>pyridoxal 5'-phosphate</name>
        <dbReference type="ChEBI" id="CHEBI:597326"/>
    </cofactor>
</comment>
<evidence type="ECO:0000256" key="6">
    <source>
        <dbReference type="ARBA" id="ARBA00022824"/>
    </source>
</evidence>
<organism evidence="14">
    <name type="scientific">hydrothermal vent metagenome</name>
    <dbReference type="NCBI Taxonomy" id="652676"/>
    <lineage>
        <taxon>unclassified sequences</taxon>
        <taxon>metagenomes</taxon>
        <taxon>ecological metagenomes</taxon>
    </lineage>
</organism>
<evidence type="ECO:0000256" key="3">
    <source>
        <dbReference type="ARBA" id="ARBA00004760"/>
    </source>
</evidence>
<evidence type="ECO:0000256" key="12">
    <source>
        <dbReference type="ARBA" id="ARBA00023239"/>
    </source>
</evidence>
<evidence type="ECO:0000256" key="1">
    <source>
        <dbReference type="ARBA" id="ARBA00001933"/>
    </source>
</evidence>
<dbReference type="InterPro" id="IPR050477">
    <property type="entry name" value="GrpII_AminoAcid_Decarb"/>
</dbReference>
<dbReference type="Gene3D" id="3.40.640.10">
    <property type="entry name" value="Type I PLP-dependent aspartate aminotransferase-like (Major domain)"/>
    <property type="match status" value="1"/>
</dbReference>
<dbReference type="InterPro" id="IPR015421">
    <property type="entry name" value="PyrdxlP-dep_Trfase_major"/>
</dbReference>
<dbReference type="PANTHER" id="PTHR42735">
    <property type="match status" value="1"/>
</dbReference>
<dbReference type="EMBL" id="UOEI01000385">
    <property type="protein sequence ID" value="VAW04040.1"/>
    <property type="molecule type" value="Genomic_DNA"/>
</dbReference>
<protein>
    <submittedName>
        <fullName evidence="14">Sphingosine-1-phosphate lyase (SP-lyase) (SPL) (Sphingosine-1-phosphate aldolase)</fullName>
        <ecNumber evidence="14">4.1.2.27</ecNumber>
    </submittedName>
</protein>
<dbReference type="FunFam" id="3.40.640.10:FF:000020">
    <property type="entry name" value="sphingosine-1-phosphate lyase 1"/>
    <property type="match status" value="1"/>
</dbReference>
<comment type="pathway">
    <text evidence="4">Sphingolipid metabolism.</text>
</comment>
<dbReference type="GO" id="GO:0005789">
    <property type="term" value="C:endoplasmic reticulum membrane"/>
    <property type="evidence" value="ECO:0007669"/>
    <property type="project" value="UniProtKB-SubCell"/>
</dbReference>
<evidence type="ECO:0000256" key="5">
    <source>
        <dbReference type="ARBA" id="ARBA00022692"/>
    </source>
</evidence>
<keyword evidence="11" id="KW-0472">Membrane</keyword>
<proteinExistence type="inferred from homology"/>
<evidence type="ECO:0000256" key="10">
    <source>
        <dbReference type="ARBA" id="ARBA00023098"/>
    </source>
</evidence>
<evidence type="ECO:0000256" key="11">
    <source>
        <dbReference type="ARBA" id="ARBA00023136"/>
    </source>
</evidence>
<dbReference type="GO" id="GO:0030170">
    <property type="term" value="F:pyridoxal phosphate binding"/>
    <property type="evidence" value="ECO:0007669"/>
    <property type="project" value="InterPro"/>
</dbReference>
<dbReference type="GO" id="GO:0019752">
    <property type="term" value="P:carboxylic acid metabolic process"/>
    <property type="evidence" value="ECO:0007669"/>
    <property type="project" value="InterPro"/>
</dbReference>
<evidence type="ECO:0000256" key="4">
    <source>
        <dbReference type="ARBA" id="ARBA00004991"/>
    </source>
</evidence>
<dbReference type="Pfam" id="PF00282">
    <property type="entry name" value="Pyridoxal_deC"/>
    <property type="match status" value="1"/>
</dbReference>
<name>A0A3B0SI39_9ZZZZ</name>
<dbReference type="AlphaFoldDB" id="A0A3B0SI39"/>
<comment type="similarity">
    <text evidence="13">Belongs to the group II decarboxylase family. Sphingosine-1-phosphate lyase subfamily.</text>
</comment>
<evidence type="ECO:0000256" key="8">
    <source>
        <dbReference type="ARBA" id="ARBA00022919"/>
    </source>
</evidence>
<dbReference type="GO" id="GO:0030149">
    <property type="term" value="P:sphingolipid catabolic process"/>
    <property type="evidence" value="ECO:0007669"/>
    <property type="project" value="TreeGrafter"/>
</dbReference>
<comment type="subcellular location">
    <subcellularLocation>
        <location evidence="2">Endoplasmic reticulum membrane</location>
        <topology evidence="2">Single-pass membrane protein</topology>
    </subcellularLocation>
</comment>
<evidence type="ECO:0000256" key="2">
    <source>
        <dbReference type="ARBA" id="ARBA00004389"/>
    </source>
</evidence>
<keyword evidence="6" id="KW-0256">Endoplasmic reticulum</keyword>
<dbReference type="InterPro" id="IPR015422">
    <property type="entry name" value="PyrdxlP-dep_Trfase_small"/>
</dbReference>
<keyword evidence="10" id="KW-0443">Lipid metabolism</keyword>
<evidence type="ECO:0000256" key="7">
    <source>
        <dbReference type="ARBA" id="ARBA00022898"/>
    </source>
</evidence>
<gene>
    <name evidence="14" type="ORF">MNBD_ACTINO01-1485</name>
</gene>
<keyword evidence="7" id="KW-0663">Pyridoxal phosphate</keyword>
<dbReference type="InterPro" id="IPR015424">
    <property type="entry name" value="PyrdxlP-dep_Trfase"/>
</dbReference>
<sequence>MSTADKAKKLIDKLPPRLASAVIGSAGRIPRVRNVLEAEYEAMLEAAPVVRPSVDVPVYDRLPETGRDRDNILADVEALADAEHHEWSDGYASGAVYNGDAGHIEFLNRVYSLQSQSNPLHLDLWPSGMKFESEIVAMTAGMLGSRLAAQAGDEIVGTVTSGGTESIIMAMKAYRDSAGFSKPEMVLPDSAHVAFDKAAAYFGYKQIKVPVGDDLRADVDAMARAVTKRTVVIVGSAPGFPHGVIDPIPQLSDMARERKVGFHTDACLGGFVLPWAERLGYDIPPFDFRLPGVTSMSADTHKYGYAAKGTSVVLYRGRELRRHQFYVATEWPGGLYYSPTLAGSRPGGLLAAAWAALVSMGEDGYLAATEAILATGAQIKEGIGQIEGLRVLGDPLWVIAFASDEVNIYEVMAKMAERGWSLNGLHHPPAVHIAVTLRHTKPGVAARFLTDLSDSVDEARATGGEATTGAAPMYGMAATFPSRKAVKELITRYIDKIYEIDPK</sequence>
<dbReference type="PANTHER" id="PTHR42735:SF6">
    <property type="entry name" value="SPHINGOSINE-1-PHOSPHATE LYASE 1"/>
    <property type="match status" value="1"/>
</dbReference>
<keyword evidence="5" id="KW-0812">Transmembrane</keyword>
<evidence type="ECO:0000256" key="9">
    <source>
        <dbReference type="ARBA" id="ARBA00022989"/>
    </source>
</evidence>
<keyword evidence="12 14" id="KW-0456">Lyase</keyword>
<evidence type="ECO:0000313" key="14">
    <source>
        <dbReference type="EMBL" id="VAW04040.1"/>
    </source>
</evidence>
<keyword evidence="9" id="KW-1133">Transmembrane helix</keyword>
<dbReference type="Gene3D" id="3.90.1150.10">
    <property type="entry name" value="Aspartate Aminotransferase, domain 1"/>
    <property type="match status" value="1"/>
</dbReference>
<keyword evidence="8" id="KW-0746">Sphingolipid metabolism</keyword>
<dbReference type="InterPro" id="IPR002129">
    <property type="entry name" value="PyrdxlP-dep_de-COase"/>
</dbReference>
<evidence type="ECO:0000256" key="13">
    <source>
        <dbReference type="ARBA" id="ARBA00038302"/>
    </source>
</evidence>
<comment type="pathway">
    <text evidence="3">Lipid metabolism; sphingolipid metabolism.</text>
</comment>
<dbReference type="GO" id="GO:0008117">
    <property type="term" value="F:sphinganine-1-phosphate aldolase activity"/>
    <property type="evidence" value="ECO:0007669"/>
    <property type="project" value="UniProtKB-EC"/>
</dbReference>
<dbReference type="SUPFAM" id="SSF53383">
    <property type="entry name" value="PLP-dependent transferases"/>
    <property type="match status" value="1"/>
</dbReference>
<dbReference type="EC" id="4.1.2.27" evidence="14"/>